<protein>
    <submittedName>
        <fullName evidence="1">Uncharacterized protein</fullName>
    </submittedName>
</protein>
<gene>
    <name evidence="1" type="ORF">MNBD_DELTA04-716</name>
</gene>
<reference evidence="1" key="1">
    <citation type="submission" date="2018-06" db="EMBL/GenBank/DDBJ databases">
        <authorList>
            <person name="Zhirakovskaya E."/>
        </authorList>
    </citation>
    <scope>NUCLEOTIDE SEQUENCE</scope>
</reference>
<proteinExistence type="predicted"/>
<name>A0A3B0VAA7_9ZZZZ</name>
<accession>A0A3B0VAA7</accession>
<sequence length="79" mass="9125">MVPMQGGNDVDYHAVISRSCQRSSYAVLGQTAGRRGEDQKKRLFVNNAINSMYCMEHHLKPSRIQVFKKVLDRRPGRQY</sequence>
<dbReference type="AlphaFoldDB" id="A0A3B0VAA7"/>
<organism evidence="1">
    <name type="scientific">hydrothermal vent metagenome</name>
    <dbReference type="NCBI Taxonomy" id="652676"/>
    <lineage>
        <taxon>unclassified sequences</taxon>
        <taxon>metagenomes</taxon>
        <taxon>ecological metagenomes</taxon>
    </lineage>
</organism>
<dbReference type="EMBL" id="UOEY01000021">
    <property type="protein sequence ID" value="VAW35752.1"/>
    <property type="molecule type" value="Genomic_DNA"/>
</dbReference>
<evidence type="ECO:0000313" key="1">
    <source>
        <dbReference type="EMBL" id="VAW35752.1"/>
    </source>
</evidence>